<protein>
    <submittedName>
        <fullName evidence="2">Uncharacterized protein</fullName>
    </submittedName>
</protein>
<evidence type="ECO:0000256" key="1">
    <source>
        <dbReference type="SAM" id="Phobius"/>
    </source>
</evidence>
<accession>A0A383RFU0</accession>
<evidence type="ECO:0000313" key="2">
    <source>
        <dbReference type="EMBL" id="SYX85723.1"/>
    </source>
</evidence>
<feature type="transmembrane region" description="Helical" evidence="1">
    <location>
        <begin position="129"/>
        <end position="147"/>
    </location>
</feature>
<dbReference type="EMBL" id="LS992241">
    <property type="protein sequence ID" value="SYX85723.1"/>
    <property type="molecule type" value="Genomic_DNA"/>
</dbReference>
<keyword evidence="1" id="KW-0472">Membrane</keyword>
<dbReference type="RefSeq" id="WP_138187586.1">
    <property type="nucleotide sequence ID" value="NZ_LS992241.1"/>
</dbReference>
<gene>
    <name evidence="2" type="ORF">PBLR_14145</name>
</gene>
<feature type="transmembrane region" description="Helical" evidence="1">
    <location>
        <begin position="159"/>
        <end position="177"/>
    </location>
</feature>
<evidence type="ECO:0000313" key="3">
    <source>
        <dbReference type="Proteomes" id="UP000304148"/>
    </source>
</evidence>
<keyword evidence="1" id="KW-1133">Transmembrane helix</keyword>
<proteinExistence type="predicted"/>
<name>A0A383RFU0_PAEAL</name>
<organism evidence="2 3">
    <name type="scientific">Paenibacillus alvei</name>
    <name type="common">Bacillus alvei</name>
    <dbReference type="NCBI Taxonomy" id="44250"/>
    <lineage>
        <taxon>Bacteria</taxon>
        <taxon>Bacillati</taxon>
        <taxon>Bacillota</taxon>
        <taxon>Bacilli</taxon>
        <taxon>Bacillales</taxon>
        <taxon>Paenibacillaceae</taxon>
        <taxon>Paenibacillus</taxon>
    </lineage>
</organism>
<feature type="transmembrane region" description="Helical" evidence="1">
    <location>
        <begin position="9"/>
        <end position="26"/>
    </location>
</feature>
<dbReference type="AlphaFoldDB" id="A0A383RFU0"/>
<keyword evidence="1" id="KW-0812">Transmembrane</keyword>
<sequence>MVWIQKKDFVVATFLSAFLFLLFCYLSSGYELIVTFALGIVFAYSIFITLYRRKIERIEPLQILPLYFGILAWQFIHFSEEFSTGFLTRFPLIYGGEAYTAQFFVVLNMISYSCFALAAIFAFVRHKPVLLIPVLFFTAYGALGNAIAHTTWSLYFGEYFPGLYTAQLYWLLGPLLLRRLTGDWKVTLFLIIPYVVLLPIALIAALV</sequence>
<feature type="transmembrane region" description="Helical" evidence="1">
    <location>
        <begin position="186"/>
        <end position="206"/>
    </location>
</feature>
<feature type="transmembrane region" description="Helical" evidence="1">
    <location>
        <begin position="63"/>
        <end position="79"/>
    </location>
</feature>
<dbReference type="Proteomes" id="UP000304148">
    <property type="component" value="Chromosome"/>
</dbReference>
<feature type="transmembrane region" description="Helical" evidence="1">
    <location>
        <begin position="32"/>
        <end position="51"/>
    </location>
</feature>
<reference evidence="3" key="1">
    <citation type="submission" date="2018-08" db="EMBL/GenBank/DDBJ databases">
        <authorList>
            <person name="Chevrot R."/>
        </authorList>
    </citation>
    <scope>NUCLEOTIDE SEQUENCE [LARGE SCALE GENOMIC DNA]</scope>
</reference>
<feature type="transmembrane region" description="Helical" evidence="1">
    <location>
        <begin position="99"/>
        <end position="122"/>
    </location>
</feature>